<evidence type="ECO:0000256" key="1">
    <source>
        <dbReference type="SAM" id="MobiDB-lite"/>
    </source>
</evidence>
<reference evidence="2 3" key="1">
    <citation type="submission" date="2015-01" db="EMBL/GenBank/DDBJ databases">
        <title>The Genome Sequence of Exophiala spinifera CBS89968.</title>
        <authorList>
            <consortium name="The Broad Institute Genomics Platform"/>
            <person name="Cuomo C."/>
            <person name="de Hoog S."/>
            <person name="Gorbushina A."/>
            <person name="Stielow B."/>
            <person name="Teixiera M."/>
            <person name="Abouelleil A."/>
            <person name="Chapman S.B."/>
            <person name="Priest M."/>
            <person name="Young S.K."/>
            <person name="Wortman J."/>
            <person name="Nusbaum C."/>
            <person name="Birren B."/>
        </authorList>
    </citation>
    <scope>NUCLEOTIDE SEQUENCE [LARGE SCALE GENOMIC DNA]</scope>
    <source>
        <strain evidence="2 3">CBS 89968</strain>
    </source>
</reference>
<dbReference type="OrthoDB" id="5381976at2759"/>
<dbReference type="GeneID" id="27331393"/>
<keyword evidence="3" id="KW-1185">Reference proteome</keyword>
<dbReference type="EMBL" id="KN847494">
    <property type="protein sequence ID" value="KIW17119.1"/>
    <property type="molecule type" value="Genomic_DNA"/>
</dbReference>
<dbReference type="VEuPathDB" id="FungiDB:PV08_04310"/>
<evidence type="ECO:0000313" key="3">
    <source>
        <dbReference type="Proteomes" id="UP000053328"/>
    </source>
</evidence>
<dbReference type="RefSeq" id="XP_016237335.1">
    <property type="nucleotide sequence ID" value="XM_016378658.1"/>
</dbReference>
<feature type="region of interest" description="Disordered" evidence="1">
    <location>
        <begin position="77"/>
        <end position="126"/>
    </location>
</feature>
<gene>
    <name evidence="2" type="ORF">PV08_04310</name>
</gene>
<dbReference type="AlphaFoldDB" id="A0A0D2C0G6"/>
<dbReference type="Proteomes" id="UP000053328">
    <property type="component" value="Unassembled WGS sequence"/>
</dbReference>
<sequence length="126" mass="13881">MSSIRSIPPPRPSRPASVFSASSIDTLVADQGYRGFPSREAYLQALMEWAEEKKYHQSNEQMLGFYGRKTTNEILGKQSDKGLAPQRATAARLGTVRGGSRAVDAPAKESTSNRLMKAFSRRKSTT</sequence>
<accession>A0A0D2C0G6</accession>
<evidence type="ECO:0000313" key="2">
    <source>
        <dbReference type="EMBL" id="KIW17119.1"/>
    </source>
</evidence>
<dbReference type="HOGENOM" id="CLU_1897380_0_0_1"/>
<name>A0A0D2C0G6_9EURO</name>
<organism evidence="2 3">
    <name type="scientific">Exophiala spinifera</name>
    <dbReference type="NCBI Taxonomy" id="91928"/>
    <lineage>
        <taxon>Eukaryota</taxon>
        <taxon>Fungi</taxon>
        <taxon>Dikarya</taxon>
        <taxon>Ascomycota</taxon>
        <taxon>Pezizomycotina</taxon>
        <taxon>Eurotiomycetes</taxon>
        <taxon>Chaetothyriomycetidae</taxon>
        <taxon>Chaetothyriales</taxon>
        <taxon>Herpotrichiellaceae</taxon>
        <taxon>Exophiala</taxon>
    </lineage>
</organism>
<proteinExistence type="predicted"/>
<protein>
    <submittedName>
        <fullName evidence="2">Uncharacterized protein</fullName>
    </submittedName>
</protein>